<evidence type="ECO:0000259" key="1">
    <source>
        <dbReference type="PROSITE" id="PS51459"/>
    </source>
</evidence>
<dbReference type="InterPro" id="IPR006440">
    <property type="entry name" value="Doc"/>
</dbReference>
<dbReference type="AlphaFoldDB" id="A0A967AX07"/>
<dbReference type="PROSITE" id="PS51459">
    <property type="entry name" value="FIDO"/>
    <property type="match status" value="1"/>
</dbReference>
<dbReference type="Gene3D" id="1.20.120.1870">
    <property type="entry name" value="Fic/DOC protein, Fido domain"/>
    <property type="match status" value="1"/>
</dbReference>
<dbReference type="PANTHER" id="PTHR39426:SF1">
    <property type="entry name" value="HOMOLOGY TO DEATH-ON-CURING PROTEIN OF PHAGE P1"/>
    <property type="match status" value="1"/>
</dbReference>
<evidence type="ECO:0000313" key="2">
    <source>
        <dbReference type="EMBL" id="NHN54263.1"/>
    </source>
</evidence>
<dbReference type="InterPro" id="IPR053737">
    <property type="entry name" value="Type_II_TA_Toxin"/>
</dbReference>
<protein>
    <submittedName>
        <fullName evidence="2">Type II toxin-antitoxin system death-on-curing family toxin</fullName>
    </submittedName>
</protein>
<evidence type="ECO:0000313" key="3">
    <source>
        <dbReference type="Proteomes" id="UP000744769"/>
    </source>
</evidence>
<proteinExistence type="predicted"/>
<comment type="caution">
    <text evidence="2">The sequence shown here is derived from an EMBL/GenBank/DDBJ whole genome shotgun (WGS) entry which is preliminary data.</text>
</comment>
<gene>
    <name evidence="2" type="ORF">G9U51_00500</name>
</gene>
<feature type="domain" description="Fido" evidence="1">
    <location>
        <begin position="1"/>
        <end position="123"/>
    </location>
</feature>
<dbReference type="PANTHER" id="PTHR39426">
    <property type="entry name" value="HOMOLOGY TO DEATH-ON-CURING PROTEIN OF PHAGE P1"/>
    <property type="match status" value="1"/>
</dbReference>
<reference evidence="2" key="1">
    <citation type="submission" date="2020-03" db="EMBL/GenBank/DDBJ databases">
        <title>Draft sequencing of Calidifontibacter sp. DB0510.</title>
        <authorList>
            <person name="Kim D.-U."/>
        </authorList>
    </citation>
    <scope>NUCLEOTIDE SEQUENCE</scope>
    <source>
        <strain evidence="2">DB0510</strain>
    </source>
</reference>
<dbReference type="InterPro" id="IPR003812">
    <property type="entry name" value="Fido"/>
</dbReference>
<keyword evidence="3" id="KW-1185">Reference proteome</keyword>
<sequence length="135" mass="14471">MTDPIYLDLDDLVLVATGALGRPPEVRDWGLLEAALARPRATVFGQDAYGDLYLKAAALLSSLVKGRALVDGNKRTGLIATRLFLAMNGIRFTGTDDDKFTLALDVADDTLGSVEEIAARLRDLTTSTTTGAQSW</sequence>
<accession>A0A967AX07</accession>
<dbReference type="GO" id="GO:0016301">
    <property type="term" value="F:kinase activity"/>
    <property type="evidence" value="ECO:0007669"/>
    <property type="project" value="InterPro"/>
</dbReference>
<dbReference type="EMBL" id="JAAOIV010000001">
    <property type="protein sequence ID" value="NHN54263.1"/>
    <property type="molecule type" value="Genomic_DNA"/>
</dbReference>
<name>A0A967AX07_9MICO</name>
<dbReference type="Pfam" id="PF02661">
    <property type="entry name" value="Fic"/>
    <property type="match status" value="1"/>
</dbReference>
<dbReference type="RefSeq" id="WP_166191637.1">
    <property type="nucleotide sequence ID" value="NZ_JAAOIV010000001.1"/>
</dbReference>
<dbReference type="Proteomes" id="UP000744769">
    <property type="component" value="Unassembled WGS sequence"/>
</dbReference>
<organism evidence="2 3">
    <name type="scientific">Metallococcus carri</name>
    <dbReference type="NCBI Taxonomy" id="1656884"/>
    <lineage>
        <taxon>Bacteria</taxon>
        <taxon>Bacillati</taxon>
        <taxon>Actinomycetota</taxon>
        <taxon>Actinomycetes</taxon>
        <taxon>Micrococcales</taxon>
        <taxon>Dermacoccaceae</taxon>
        <taxon>Metallococcus</taxon>
    </lineage>
</organism>
<dbReference type="NCBIfam" id="TIGR01550">
    <property type="entry name" value="DOC_P1"/>
    <property type="match status" value="1"/>
</dbReference>